<evidence type="ECO:0000259" key="2">
    <source>
        <dbReference type="SMART" id="SM01214"/>
    </source>
</evidence>
<accession>A0A1L0DQ72</accession>
<dbReference type="SMART" id="SM01216">
    <property type="entry name" value="Fmp27_WPPW"/>
    <property type="match status" value="1"/>
</dbReference>
<dbReference type="SMART" id="SM01214">
    <property type="entry name" value="Fmp27_GFWDK"/>
    <property type="match status" value="1"/>
</dbReference>
<dbReference type="STRING" id="45354.A0A1L0DQ72"/>
<evidence type="ECO:0000313" key="6">
    <source>
        <dbReference type="Proteomes" id="UP000182334"/>
    </source>
</evidence>
<dbReference type="InterPro" id="IPR019415">
    <property type="entry name" value="FMP27_SW_RBG"/>
</dbReference>
<dbReference type="EMBL" id="LT635762">
    <property type="protein sequence ID" value="SGZ57952.1"/>
    <property type="molecule type" value="Genomic_DNA"/>
</dbReference>
<protein>
    <submittedName>
        <fullName evidence="5">CIC11C00000005054</fullName>
    </submittedName>
</protein>
<evidence type="ECO:0000259" key="3">
    <source>
        <dbReference type="SMART" id="SM01215"/>
    </source>
</evidence>
<feature type="domain" description="FMP27 WPPW motif-containing RBG unit" evidence="4">
    <location>
        <begin position="1600"/>
        <end position="2114"/>
    </location>
</feature>
<dbReference type="InterPro" id="IPR019441">
    <property type="entry name" value="FMP27/BLTP2/Hobbit_GFWDK_RBG"/>
</dbReference>
<name>A0A1L0DQ72_9ASCO</name>
<dbReference type="PANTHER" id="PTHR15678">
    <property type="entry name" value="ANTIGEN MLAA-22-RELATED"/>
    <property type="match status" value="1"/>
</dbReference>
<feature type="compositionally biased region" description="Low complexity" evidence="1">
    <location>
        <begin position="2463"/>
        <end position="2476"/>
    </location>
</feature>
<feature type="region of interest" description="Disordered" evidence="1">
    <location>
        <begin position="1042"/>
        <end position="1067"/>
    </location>
</feature>
<evidence type="ECO:0000259" key="4">
    <source>
        <dbReference type="SMART" id="SM01216"/>
    </source>
</evidence>
<dbReference type="PANTHER" id="PTHR15678:SF6">
    <property type="entry name" value="BRIDGE-LIKE LIPID TRANSFER PROTEIN FAMILY MEMBER 2"/>
    <property type="match status" value="1"/>
</dbReference>
<keyword evidence="6" id="KW-1185">Reference proteome</keyword>
<dbReference type="OrthoDB" id="1562405at2759"/>
<organism evidence="5 6">
    <name type="scientific">Sungouiella intermedia</name>
    <dbReference type="NCBI Taxonomy" id="45354"/>
    <lineage>
        <taxon>Eukaryota</taxon>
        <taxon>Fungi</taxon>
        <taxon>Dikarya</taxon>
        <taxon>Ascomycota</taxon>
        <taxon>Saccharomycotina</taxon>
        <taxon>Pichiomycetes</taxon>
        <taxon>Metschnikowiaceae</taxon>
        <taxon>Sungouiella</taxon>
    </lineage>
</organism>
<feature type="compositionally biased region" description="Polar residues" evidence="1">
    <location>
        <begin position="2437"/>
        <end position="2450"/>
    </location>
</feature>
<dbReference type="InterPro" id="IPR045167">
    <property type="entry name" value="Hobbit"/>
</dbReference>
<feature type="domain" description="FMP27 SW motif-containing RBG unit" evidence="3">
    <location>
        <begin position="1088"/>
        <end position="1187"/>
    </location>
</feature>
<evidence type="ECO:0000313" key="5">
    <source>
        <dbReference type="EMBL" id="SGZ57952.1"/>
    </source>
</evidence>
<reference evidence="5 6" key="1">
    <citation type="submission" date="2016-10" db="EMBL/GenBank/DDBJ databases">
        <authorList>
            <person name="de Groot N.N."/>
        </authorList>
    </citation>
    <scope>NUCLEOTIDE SEQUENCE [LARGE SCALE GENOMIC DNA]</scope>
    <source>
        <strain evidence="5 6">CBS 141442</strain>
    </source>
</reference>
<dbReference type="SMART" id="SM01215">
    <property type="entry name" value="Fmp27_SW"/>
    <property type="match status" value="1"/>
</dbReference>
<sequence length="2730" mass="311882">MAVSSPSMTILSCVVCALLAGYVLALVAINSIPHISVRSLGWMRLKNVTISLKSMKISIGGVHLRLNIASWSSDAPFRMFNLMFSNVEIKSLESGDSPQTPSPSMCQELPSVISFPIPHKVYNVLFIRKWVNELAIHCQHLSFSHHELHKDVSFHIDYFRLEGLRSRDLGTHRFAISAIDGYVIDHSPGATSDQVRVLHNLEVGMSYAVLFICPMEKSDHIIAQITEIGFSFSVGELYVPKIPHLLDSANRKRKPKQHREIHLPSMRRVLALLNLLTSVQIKIEQSVIDYKELRFEWSSFAVDIVKDTSFKKQVVGKVSSYLTAGRMFHLDLKCVEVPSLTYLFETDITDMYRAYNAGDDQYFIDISVSLNVTNPLFNIYFDQLSYLLGSVARSKTSKKAVSTRAPKISKEKLLPLLNFFKKFRKASAKAVIVDTKATFLLPDIDKYEFHRDSLDNVITNAGIGMIAIKSSTKNLSNLIGRKCLGGNTPLTIKCHLKMKNIQIDVGENETRASNFNAIVGYCVDTNNIALKITSKSLRIRSVNTMLFHVIRRLQEDRIEHLNRACANIDFDCQSPSLVSEGLDKSTLEATFVDIFELLPPIVHSVRFQASLFQLIIICNDALPSHILSDKTMDKEIDLASFRRGTSLTLSEMLVDYKKIDEVFKLSVSQAQVNTMSDLASEYTEDFDQMTTSKIGEFDFDDVSSLDTEGECFNDTGDDSLRKVKRALLINNLVIENPKGMRSKLKLHIPEVDGRIDIFLVWCVMYARTLVKMISPKVQKLYSMEQFRQLRPTERKINLEVQVDSIAVVARVVNNVDLLFEVDLLILENVLTKPLCQIKYCRLFVVHPTTKFWTRLISIAETFVDLSDLSSKTFTLNSTSVRFNIPFQFLVYTVIDNVITFVKAIKQVQQNFQHLYENNYDFSSIPQHVVPAVKMPRVRWKANTFGLTLENDPFEAELGMIFELGLVEQIERIRKEAHFAEKAEKIRKEAKDALTKKSVAARRFMKAHEEKKSGSKLKFTEIGPNIHETIKLLIMKTSVSKNSKTLESEHHKHNGSSRTKQGTDNEADGTFLVDTPFTTEDKANALISEAREALDKDFATSWILKYRRFKESHFKTSEKRARNLWGDDEINSLIKDKHEIQGYAPGVPQFAGFFKGFDLTVDNPRIPDLDEFLYKYGKGQPRLDYSILIPLFFHLRCNFVYFSIKDYPLPLLSFPENSREDIPVMDFRGNIVINEKLVHMKEELRHIFVPFSPAIVDSNLDDSFYSAHIIRTLTPIKFMFDLTCDLRTDRACVFSWSKSYLPAISSIMSSFDNFTKPEIDDSPLGWWDKIALIAHGKIAFNIENELCFHMKSSNSPYRLIGDNSGFVFCWKNNVSLRINDTGEHSEIVILESDDFILGIPNYSTAENRSWSLRYDELHDYVHDTESESRKFLKRVMKLSSDEKVQWKLGFLFEQNVDRQTTELSSNQERTNKFKPHYDVRVTSPAYEWHPDSYEDYRSDYIHLAISVKSTSSKGNSHNAAYLTPLTIQYFFTWWNTISHIISLPVRDGPLFVREMKTHSLVKMGPHLFTFKYQLELEPLTISHVFLAHATLNRRQNVIATGLKGKFSRCVIDLHQRKEFVRYVNEKLGIDKKVRKLKLNLGEIDLTDADIRIMHASFSDLSLRAQLLSDYTSDSGELIGNESGESSEMSSSGINNTDWIRNISISGGDFLWLDPEDFVELEERQILSADPKVKIHPFFFTPKFTFFREFTLEVPEGAFPFGNERSHNCLIGAQSPEKVQEMILEKRSDSIRKELEENITAVRQLEKINDPVFMNDYERIKTEIVQNEERLEKVNMIYEGVRNTSRPASLNEVFLTPNGASPNGAIGAHSECSSQSSINRVASRQPTIYSTIMEDAREVTSVNTSVSAYHNRFLLHNLQLKWNNKIRDMFIEYLLLAGESKSSRFAMTRKAMDLVESLLKNALLESDVQSDRSSTGRLLDDDVPKVYASEGDLNKAFDEYLDNIEGDDEEIEYKFLIKLIRPQVQMISDANLTSCILETSQQIEMRIICVNVAGTNDIISEGSEEMSLIETRYGVLFQDSHFFAFNKDKFPDQSTDPYGLAGTKKTWPPWVDLEVCDDSSWLEDDLIVERTSMSLTHKKPNTLFAENRSRANELHVNLAKLVFNATSSQYSALYFIVTDLLVHSKPARDAFHQRLDQILAVTDISDYLGISEKVQQLQVNIRICRNILLRMDQQRLLLSDQELRERAHVETELEKMKLDLDLIITGLKTLGSKMSRSHKVTQNWHIRADQVIWHFLEDNREPLIDLALATSNFTRIDHNDGSNSNTVEISMAQGFNLSPKAVYPELLRPYLEIVNSKKDSSLCKKNEPIIRMDWKMLNPVGGIRVMSNSELLIQPLNIQLDYETATKMFSYIFPKDEKLPAKDKSSPLADESDALDNVSMDSQRSSETSSNPFRKFIAKRRRPHSPASTTSRTSSATSGVKRDEVFDVSSTESSTASYNTSVTDLKDLKHLADSKKPAEQKAPCNPIKRRRAKKLENNIDDVALIMNRSSKYIVIGDVLVNKVKLLISFLAPKHLNIIDVHKLQLSLPRLHYKNKTWTGEDFANQVKKDIIKMVLSHSAKVIGNKFKHRHRKVAATPLNQISDYSLYMTLDDLQVDGRAREEKHVSLRLGANDAPRILIPSIKKPGEKRKAVHRNMVDLSEVFEELSEDSLNEEKETSPERDHGLKKQDEQD</sequence>
<feature type="domain" description="FMP27/BLTP2/Hobbit GFWDK motif-containing RBG unit" evidence="2">
    <location>
        <begin position="1205"/>
        <end position="1358"/>
    </location>
</feature>
<gene>
    <name evidence="5" type="ORF">SAMEA4029010_CIC11G00000005054</name>
</gene>
<dbReference type="Pfam" id="PF10344">
    <property type="entry name" value="Hobbit"/>
    <property type="match status" value="1"/>
</dbReference>
<dbReference type="InterPro" id="IPR019449">
    <property type="entry name" value="FMP27_WPPW_RBG"/>
</dbReference>
<proteinExistence type="predicted"/>
<feature type="compositionally biased region" description="Basic and acidic residues" evidence="1">
    <location>
        <begin position="2710"/>
        <end position="2730"/>
    </location>
</feature>
<feature type="region of interest" description="Disordered" evidence="1">
    <location>
        <begin position="2418"/>
        <end position="2479"/>
    </location>
</feature>
<feature type="region of interest" description="Disordered" evidence="1">
    <location>
        <begin position="2704"/>
        <end position="2730"/>
    </location>
</feature>
<evidence type="ECO:0000256" key="1">
    <source>
        <dbReference type="SAM" id="MobiDB-lite"/>
    </source>
</evidence>
<dbReference type="Proteomes" id="UP000182334">
    <property type="component" value="Chromosome VII"/>
</dbReference>